<dbReference type="InterPro" id="IPR023614">
    <property type="entry name" value="Porin_dom_sf"/>
</dbReference>
<dbReference type="OrthoDB" id="7827681at2759"/>
<keyword evidence="3" id="KW-0472">Membrane</keyword>
<proteinExistence type="inferred from homology"/>
<comment type="subcellular location">
    <subcellularLocation>
        <location evidence="1">Mitochondrion outer membrane</location>
    </subcellularLocation>
</comment>
<name>A0A7I8VM42_9ANNE</name>
<evidence type="ECO:0000256" key="5">
    <source>
        <dbReference type="ARBA" id="ARBA00023114"/>
    </source>
</evidence>
<sequence>MAVIPPSYSDLGKSARDLFNKGFNYGFYKLEVKTRTNSGVEFTSNGSSNHENAKVGGSLETKYKVKKHKLTFTEKWTTENVLATEVSVEDQLAKGLKITLDTNFAPQSG</sequence>
<keyword evidence="3" id="KW-0812">Transmembrane</keyword>
<keyword evidence="4" id="KW-1000">Mitochondrion outer membrane</keyword>
<dbReference type="PANTHER" id="PTHR11743">
    <property type="entry name" value="VOLTAGE-DEPENDENT ANION-SELECTIVE CHANNEL"/>
    <property type="match status" value="1"/>
</dbReference>
<evidence type="ECO:0000313" key="6">
    <source>
        <dbReference type="EMBL" id="CAD5116804.1"/>
    </source>
</evidence>
<evidence type="ECO:0000256" key="2">
    <source>
        <dbReference type="ARBA" id="ARBA00007780"/>
    </source>
</evidence>
<dbReference type="GO" id="GO:0008308">
    <property type="term" value="F:voltage-gated monoatomic anion channel activity"/>
    <property type="evidence" value="ECO:0007669"/>
    <property type="project" value="InterPro"/>
</dbReference>
<accession>A0A7I8VM42</accession>
<dbReference type="InterPro" id="IPR001925">
    <property type="entry name" value="Porin_Euk"/>
</dbReference>
<organism evidence="6 7">
    <name type="scientific">Dimorphilus gyrociliatus</name>
    <dbReference type="NCBI Taxonomy" id="2664684"/>
    <lineage>
        <taxon>Eukaryota</taxon>
        <taxon>Metazoa</taxon>
        <taxon>Spiralia</taxon>
        <taxon>Lophotrochozoa</taxon>
        <taxon>Annelida</taxon>
        <taxon>Polychaeta</taxon>
        <taxon>Polychaeta incertae sedis</taxon>
        <taxon>Dinophilidae</taxon>
        <taxon>Dimorphilus</taxon>
    </lineage>
</organism>
<evidence type="ECO:0000313" key="7">
    <source>
        <dbReference type="Proteomes" id="UP000549394"/>
    </source>
</evidence>
<dbReference type="EMBL" id="CAJFCJ010000007">
    <property type="protein sequence ID" value="CAD5116804.1"/>
    <property type="molecule type" value="Genomic_DNA"/>
</dbReference>
<dbReference type="GO" id="GO:0005741">
    <property type="term" value="C:mitochondrial outer membrane"/>
    <property type="evidence" value="ECO:0007669"/>
    <property type="project" value="UniProtKB-SubCell"/>
</dbReference>
<dbReference type="CDD" id="cd07306">
    <property type="entry name" value="Porin3_VDAC"/>
    <property type="match status" value="1"/>
</dbReference>
<keyword evidence="5" id="KW-0813">Transport</keyword>
<keyword evidence="3" id="KW-1134">Transmembrane beta strand</keyword>
<comment type="caution">
    <text evidence="6">The sequence shown here is derived from an EMBL/GenBank/DDBJ whole genome shotgun (WGS) entry which is preliminary data.</text>
</comment>
<gene>
    <name evidence="6" type="ORF">DGYR_LOCUS5396</name>
</gene>
<keyword evidence="4" id="KW-0496">Mitochondrion</keyword>
<evidence type="ECO:0000256" key="3">
    <source>
        <dbReference type="ARBA" id="ARBA00022452"/>
    </source>
</evidence>
<keyword evidence="5" id="KW-0626">Porin</keyword>
<dbReference type="AlphaFoldDB" id="A0A7I8VM42"/>
<dbReference type="Gene3D" id="2.40.160.10">
    <property type="entry name" value="Porin"/>
    <property type="match status" value="1"/>
</dbReference>
<comment type="similarity">
    <text evidence="2">Belongs to the eukaryotic mitochondrial porin family.</text>
</comment>
<dbReference type="PRINTS" id="PR00185">
    <property type="entry name" value="EUKARYTPORIN"/>
</dbReference>
<dbReference type="InterPro" id="IPR027246">
    <property type="entry name" value="Porin_Euk/Tom40"/>
</dbReference>
<evidence type="ECO:0000256" key="4">
    <source>
        <dbReference type="ARBA" id="ARBA00022787"/>
    </source>
</evidence>
<evidence type="ECO:0000256" key="1">
    <source>
        <dbReference type="ARBA" id="ARBA00004294"/>
    </source>
</evidence>
<dbReference type="GO" id="GO:0046930">
    <property type="term" value="C:pore complex"/>
    <property type="evidence" value="ECO:0007669"/>
    <property type="project" value="UniProtKB-KW"/>
</dbReference>
<dbReference type="PANTHER" id="PTHR11743:SF70">
    <property type="entry name" value="GH26960P-RELATED"/>
    <property type="match status" value="1"/>
</dbReference>
<dbReference type="GO" id="GO:0015288">
    <property type="term" value="F:porin activity"/>
    <property type="evidence" value="ECO:0007669"/>
    <property type="project" value="UniProtKB-KW"/>
</dbReference>
<keyword evidence="5" id="KW-0406">Ion transport</keyword>
<dbReference type="Proteomes" id="UP000549394">
    <property type="component" value="Unassembled WGS sequence"/>
</dbReference>
<protein>
    <submittedName>
        <fullName evidence="6">DgyrCDS5651</fullName>
    </submittedName>
</protein>
<dbReference type="Pfam" id="PF01459">
    <property type="entry name" value="Porin_3"/>
    <property type="match status" value="1"/>
</dbReference>
<reference evidence="6 7" key="1">
    <citation type="submission" date="2020-08" db="EMBL/GenBank/DDBJ databases">
        <authorList>
            <person name="Hejnol A."/>
        </authorList>
    </citation>
    <scope>NUCLEOTIDE SEQUENCE [LARGE SCALE GENOMIC DNA]</scope>
</reference>
<keyword evidence="7" id="KW-1185">Reference proteome</keyword>